<evidence type="ECO:0000256" key="5">
    <source>
        <dbReference type="ARBA" id="ARBA00022801"/>
    </source>
</evidence>
<accession>A0A4V3CVG2</accession>
<proteinExistence type="inferred from homology"/>
<evidence type="ECO:0000256" key="4">
    <source>
        <dbReference type="ARBA" id="ARBA00022729"/>
    </source>
</evidence>
<dbReference type="PANTHER" id="PTHR31490:SF88">
    <property type="entry name" value="BETA-XYLANASE"/>
    <property type="match status" value="1"/>
</dbReference>
<sequence length="374" mass="41454">MFHPIAPRPSRRETLKVIAGLTACAALPAVSRAGTAVPEPIGDVARRAGILFGTSIADDTLDRPGQAELYRRHARIFTADWALKFNTLRPAPDVFDTRYADRLLGFSDDAGIPMRGHTLAWNEMKPDWLVAMSTAERAAFLDRHVDETAGRYAGRLHSWDVVNEPFWPGHGLPGGWRDGPWTATFGTDYPVRAFKRAAAADPGCKLVLNEAHTEQWTDTGAGIRAGLLSLVDRLQDAGCRLDAVGLQGHLQPQWPYDDQGFVEFLWRLAEKGVDIYLTELDVNDERYPDDPLIRDAAVADRYEAFLGAVLKVPAVKTVITWQLTDAATFYIDAWKQTHPGVTTRAPRPLPFDAQMQPKAGYDAIVAAFRDRRPA</sequence>
<dbReference type="EMBL" id="SNXY01000010">
    <property type="protein sequence ID" value="TDP82378.1"/>
    <property type="molecule type" value="Genomic_DNA"/>
</dbReference>
<dbReference type="Pfam" id="PF00331">
    <property type="entry name" value="Glyco_hydro_10"/>
    <property type="match status" value="1"/>
</dbReference>
<feature type="domain" description="GH10" evidence="10">
    <location>
        <begin position="35"/>
        <end position="367"/>
    </location>
</feature>
<keyword evidence="6 9" id="KW-0119">Carbohydrate metabolism</keyword>
<evidence type="ECO:0000256" key="3">
    <source>
        <dbReference type="ARBA" id="ARBA00022651"/>
    </source>
</evidence>
<evidence type="ECO:0000313" key="12">
    <source>
        <dbReference type="Proteomes" id="UP000294547"/>
    </source>
</evidence>
<evidence type="ECO:0000259" key="10">
    <source>
        <dbReference type="PROSITE" id="PS51760"/>
    </source>
</evidence>
<reference evidence="11 12" key="1">
    <citation type="submission" date="2019-03" db="EMBL/GenBank/DDBJ databases">
        <title>Genomic Encyclopedia of Type Strains, Phase IV (KMG-IV): sequencing the most valuable type-strain genomes for metagenomic binning, comparative biology and taxonomic classification.</title>
        <authorList>
            <person name="Goeker M."/>
        </authorList>
    </citation>
    <scope>NUCLEOTIDE SEQUENCE [LARGE SCALE GENOMIC DNA]</scope>
    <source>
        <strain evidence="11 12">DSM 102969</strain>
    </source>
</reference>
<dbReference type="PANTHER" id="PTHR31490">
    <property type="entry name" value="GLYCOSYL HYDROLASE"/>
    <property type="match status" value="1"/>
</dbReference>
<protein>
    <recommendedName>
        <fullName evidence="9">Beta-xylanase</fullName>
        <ecNumber evidence="9">3.2.1.8</ecNumber>
    </recommendedName>
</protein>
<evidence type="ECO:0000256" key="1">
    <source>
        <dbReference type="ARBA" id="ARBA00000681"/>
    </source>
</evidence>
<dbReference type="InterPro" id="IPR017853">
    <property type="entry name" value="GH"/>
</dbReference>
<comment type="catalytic activity">
    <reaction evidence="1 9">
        <text>Endohydrolysis of (1-&gt;4)-beta-D-xylosidic linkages in xylans.</text>
        <dbReference type="EC" id="3.2.1.8"/>
    </reaction>
</comment>
<dbReference type="PROSITE" id="PS51760">
    <property type="entry name" value="GH10_2"/>
    <property type="match status" value="1"/>
</dbReference>
<keyword evidence="7 9" id="KW-0326">Glycosidase</keyword>
<keyword evidence="4" id="KW-0732">Signal</keyword>
<dbReference type="GO" id="GO:0045493">
    <property type="term" value="P:xylan catabolic process"/>
    <property type="evidence" value="ECO:0007669"/>
    <property type="project" value="UniProtKB-KW"/>
</dbReference>
<dbReference type="Gene3D" id="3.20.20.80">
    <property type="entry name" value="Glycosidases"/>
    <property type="match status" value="1"/>
</dbReference>
<evidence type="ECO:0000313" key="11">
    <source>
        <dbReference type="EMBL" id="TDP82378.1"/>
    </source>
</evidence>
<dbReference type="GO" id="GO:0031176">
    <property type="term" value="F:endo-1,4-beta-xylanase activity"/>
    <property type="evidence" value="ECO:0007669"/>
    <property type="project" value="UniProtKB-EC"/>
</dbReference>
<dbReference type="RefSeq" id="WP_246734110.1">
    <property type="nucleotide sequence ID" value="NZ_BSPM01000007.1"/>
</dbReference>
<evidence type="ECO:0000256" key="8">
    <source>
        <dbReference type="ARBA" id="ARBA00023326"/>
    </source>
</evidence>
<gene>
    <name evidence="11" type="ORF">EDD54_3645</name>
</gene>
<keyword evidence="8 9" id="KW-0624">Polysaccharide degradation</keyword>
<name>A0A4V3CVG2_9HYPH</name>
<dbReference type="SUPFAM" id="SSF51445">
    <property type="entry name" value="(Trans)glycosidases"/>
    <property type="match status" value="1"/>
</dbReference>
<keyword evidence="12" id="KW-1185">Reference proteome</keyword>
<comment type="similarity">
    <text evidence="2 9">Belongs to the glycosyl hydrolase 10 (cellulase F) family.</text>
</comment>
<dbReference type="Proteomes" id="UP000294547">
    <property type="component" value="Unassembled WGS sequence"/>
</dbReference>
<dbReference type="SMART" id="SM00633">
    <property type="entry name" value="Glyco_10"/>
    <property type="match status" value="1"/>
</dbReference>
<dbReference type="InterPro" id="IPR044846">
    <property type="entry name" value="GH10"/>
</dbReference>
<evidence type="ECO:0000256" key="6">
    <source>
        <dbReference type="ARBA" id="ARBA00023277"/>
    </source>
</evidence>
<comment type="caution">
    <text evidence="11">The sequence shown here is derived from an EMBL/GenBank/DDBJ whole genome shotgun (WGS) entry which is preliminary data.</text>
</comment>
<evidence type="ECO:0000256" key="9">
    <source>
        <dbReference type="RuleBase" id="RU361174"/>
    </source>
</evidence>
<evidence type="ECO:0000256" key="2">
    <source>
        <dbReference type="ARBA" id="ARBA00007495"/>
    </source>
</evidence>
<evidence type="ECO:0000256" key="7">
    <source>
        <dbReference type="ARBA" id="ARBA00023295"/>
    </source>
</evidence>
<dbReference type="InterPro" id="IPR001000">
    <property type="entry name" value="GH10_dom"/>
</dbReference>
<dbReference type="PRINTS" id="PR00134">
    <property type="entry name" value="GLHYDRLASE10"/>
</dbReference>
<organism evidence="11 12">
    <name type="scientific">Oharaeibacter diazotrophicus</name>
    <dbReference type="NCBI Taxonomy" id="1920512"/>
    <lineage>
        <taxon>Bacteria</taxon>
        <taxon>Pseudomonadati</taxon>
        <taxon>Pseudomonadota</taxon>
        <taxon>Alphaproteobacteria</taxon>
        <taxon>Hyphomicrobiales</taxon>
        <taxon>Pleomorphomonadaceae</taxon>
        <taxon>Oharaeibacter</taxon>
    </lineage>
</organism>
<dbReference type="EC" id="3.2.1.8" evidence="9"/>
<keyword evidence="5 9" id="KW-0378">Hydrolase</keyword>
<dbReference type="AlphaFoldDB" id="A0A4V3CVG2"/>
<keyword evidence="3 11" id="KW-0858">Xylan degradation</keyword>